<dbReference type="InterPro" id="IPR004358">
    <property type="entry name" value="Sig_transdc_His_kin-like_C"/>
</dbReference>
<dbReference type="Gene3D" id="3.40.50.2300">
    <property type="match status" value="1"/>
</dbReference>
<dbReference type="InterPro" id="IPR001610">
    <property type="entry name" value="PAC"/>
</dbReference>
<comment type="catalytic activity">
    <reaction evidence="1">
        <text>ATP + protein L-histidine = ADP + protein N-phospho-L-histidine.</text>
        <dbReference type="EC" id="2.7.13.3"/>
    </reaction>
</comment>
<feature type="transmembrane region" description="Helical" evidence="11">
    <location>
        <begin position="54"/>
        <end position="73"/>
    </location>
</feature>
<organism evidence="16 17">
    <name type="scientific">Actinoplanes campanulatus</name>
    <dbReference type="NCBI Taxonomy" id="113559"/>
    <lineage>
        <taxon>Bacteria</taxon>
        <taxon>Bacillati</taxon>
        <taxon>Actinomycetota</taxon>
        <taxon>Actinomycetes</taxon>
        <taxon>Micromonosporales</taxon>
        <taxon>Micromonosporaceae</taxon>
        <taxon>Actinoplanes</taxon>
    </lineage>
</organism>
<dbReference type="InterPro" id="IPR003594">
    <property type="entry name" value="HATPase_dom"/>
</dbReference>
<dbReference type="GO" id="GO:0005524">
    <property type="term" value="F:ATP binding"/>
    <property type="evidence" value="ECO:0007669"/>
    <property type="project" value="UniProtKB-KW"/>
</dbReference>
<dbReference type="NCBIfam" id="TIGR00229">
    <property type="entry name" value="sensory_box"/>
    <property type="match status" value="1"/>
</dbReference>
<dbReference type="SUPFAM" id="SSF52172">
    <property type="entry name" value="CheY-like"/>
    <property type="match status" value="1"/>
</dbReference>
<evidence type="ECO:0000256" key="4">
    <source>
        <dbReference type="ARBA" id="ARBA00022553"/>
    </source>
</evidence>
<dbReference type="Gene3D" id="1.10.287.130">
    <property type="match status" value="1"/>
</dbReference>
<evidence type="ECO:0000313" key="16">
    <source>
        <dbReference type="EMBL" id="MBB3095537.1"/>
    </source>
</evidence>
<feature type="domain" description="PAC" evidence="15">
    <location>
        <begin position="186"/>
        <end position="238"/>
    </location>
</feature>
<dbReference type="Proteomes" id="UP000590749">
    <property type="component" value="Unassembled WGS sequence"/>
</dbReference>
<dbReference type="InterPro" id="IPR000700">
    <property type="entry name" value="PAS-assoc_C"/>
</dbReference>
<dbReference type="PROSITE" id="PS50113">
    <property type="entry name" value="PAC"/>
    <property type="match status" value="1"/>
</dbReference>
<evidence type="ECO:0000256" key="10">
    <source>
        <dbReference type="PROSITE-ProRule" id="PRU00169"/>
    </source>
</evidence>
<dbReference type="InterPro" id="IPR001789">
    <property type="entry name" value="Sig_transdc_resp-reg_receiver"/>
</dbReference>
<proteinExistence type="predicted"/>
<dbReference type="CDD" id="cd00156">
    <property type="entry name" value="REC"/>
    <property type="match status" value="1"/>
</dbReference>
<evidence type="ECO:0000256" key="6">
    <source>
        <dbReference type="ARBA" id="ARBA00022741"/>
    </source>
</evidence>
<keyword evidence="7" id="KW-0418">Kinase</keyword>
<dbReference type="InterPro" id="IPR005467">
    <property type="entry name" value="His_kinase_dom"/>
</dbReference>
<dbReference type="GO" id="GO:0000155">
    <property type="term" value="F:phosphorelay sensor kinase activity"/>
    <property type="evidence" value="ECO:0007669"/>
    <property type="project" value="InterPro"/>
</dbReference>
<dbReference type="SMART" id="SM00387">
    <property type="entry name" value="HATPase_c"/>
    <property type="match status" value="1"/>
</dbReference>
<dbReference type="InterPro" id="IPR013656">
    <property type="entry name" value="PAS_4"/>
</dbReference>
<keyword evidence="9" id="KW-0902">Two-component regulatory system</keyword>
<dbReference type="PANTHER" id="PTHR43065:SF46">
    <property type="entry name" value="C4-DICARBOXYLATE TRANSPORT SENSOR PROTEIN DCTB"/>
    <property type="match status" value="1"/>
</dbReference>
<dbReference type="EC" id="2.7.13.3" evidence="3"/>
<evidence type="ECO:0000259" key="14">
    <source>
        <dbReference type="PROSITE" id="PS50112"/>
    </source>
</evidence>
<dbReference type="GO" id="GO:0005886">
    <property type="term" value="C:plasma membrane"/>
    <property type="evidence" value="ECO:0007669"/>
    <property type="project" value="UniProtKB-SubCell"/>
</dbReference>
<feature type="modified residue" description="4-aspartylphosphate" evidence="10">
    <location>
        <position position="532"/>
    </location>
</feature>
<dbReference type="InterPro" id="IPR036890">
    <property type="entry name" value="HATPase_C_sf"/>
</dbReference>
<dbReference type="Pfam" id="PF00512">
    <property type="entry name" value="HisKA"/>
    <property type="match status" value="1"/>
</dbReference>
<evidence type="ECO:0000256" key="7">
    <source>
        <dbReference type="ARBA" id="ARBA00022777"/>
    </source>
</evidence>
<comment type="subcellular location">
    <subcellularLocation>
        <location evidence="2">Cell membrane</location>
    </subcellularLocation>
</comment>
<dbReference type="AlphaFoldDB" id="A0A7W5AFT9"/>
<sequence>MRLPKVTAGVVGAFVAVTVLAVLSALSPPRMLTFGMLAVGPALAAATASPMLVLTIGAYAGAAALAISTWQGMLGSPDQILRLLLITVITLIGWLTARHLRTLLNARSAAAGDREMLGALVEQSADAIIVADLKGVVRIWNAGAEKMYGYRASDIIGRKFTRILPPDRLAVFEQVQIPLAAGEHLRFDETRRIRSDGSELLVSVTVAPIRDDSGRVVAAAATERDITARKRLEAEEKLAMERSARAKRMESLGQLAGGVAHDFNNLLAIILNYADFLTDEVTPEGSRDLARIRDAADRARELTGQLLLFAKREPTQVETVDLNEVVDCSGELLRRSIGANIQLVCRRRPEPLPVRANRGHLDQILLNLIVNARDAMPDGGVVVMETDQPPGGNARLTVSDTGCGMTAEVRDRLFEPFFTTKPADRGTGLGLATVYGIVTDAGGQISVDSSPGIGTTFQILLPLAAEPADQVPDADHSPAPGNGEHVVVIDDEEHVRDLVVRILEQNGYRATVWLDGSPPGDEPDDVALLVTDIMLRGRSGPAIAERLRIRHPELPVLFMSGYSDDDLRHRYDLHSARIVQKPFTAVELLAAVGDALSGEALDQRSRDSSSRAA</sequence>
<dbReference type="SUPFAM" id="SSF55785">
    <property type="entry name" value="PYP-like sensor domain (PAS domain)"/>
    <property type="match status" value="1"/>
</dbReference>
<dbReference type="InterPro" id="IPR003661">
    <property type="entry name" value="HisK_dim/P_dom"/>
</dbReference>
<dbReference type="Gene3D" id="3.30.450.20">
    <property type="entry name" value="PAS domain"/>
    <property type="match status" value="1"/>
</dbReference>
<evidence type="ECO:0000259" key="12">
    <source>
        <dbReference type="PROSITE" id="PS50109"/>
    </source>
</evidence>
<accession>A0A7W5AFT9</accession>
<evidence type="ECO:0000256" key="3">
    <source>
        <dbReference type="ARBA" id="ARBA00012438"/>
    </source>
</evidence>
<evidence type="ECO:0000313" key="17">
    <source>
        <dbReference type="Proteomes" id="UP000590749"/>
    </source>
</evidence>
<evidence type="ECO:0000256" key="5">
    <source>
        <dbReference type="ARBA" id="ARBA00022679"/>
    </source>
</evidence>
<dbReference type="EMBL" id="JACHXF010000006">
    <property type="protein sequence ID" value="MBB3095537.1"/>
    <property type="molecule type" value="Genomic_DNA"/>
</dbReference>
<keyword evidence="6" id="KW-0547">Nucleotide-binding</keyword>
<evidence type="ECO:0000256" key="8">
    <source>
        <dbReference type="ARBA" id="ARBA00022840"/>
    </source>
</evidence>
<dbReference type="CDD" id="cd00082">
    <property type="entry name" value="HisKA"/>
    <property type="match status" value="1"/>
</dbReference>
<keyword evidence="17" id="KW-1185">Reference proteome</keyword>
<gene>
    <name evidence="16" type="ORF">FHR83_003207</name>
</gene>
<keyword evidence="8" id="KW-0067">ATP-binding</keyword>
<dbReference type="PROSITE" id="PS50109">
    <property type="entry name" value="HIS_KIN"/>
    <property type="match status" value="1"/>
</dbReference>
<dbReference type="InterPro" id="IPR036097">
    <property type="entry name" value="HisK_dim/P_sf"/>
</dbReference>
<dbReference type="PROSITE" id="PS50110">
    <property type="entry name" value="RESPONSE_REGULATORY"/>
    <property type="match status" value="1"/>
</dbReference>
<keyword evidence="11" id="KW-1133">Transmembrane helix</keyword>
<dbReference type="InterPro" id="IPR035965">
    <property type="entry name" value="PAS-like_dom_sf"/>
</dbReference>
<dbReference type="InterPro" id="IPR000014">
    <property type="entry name" value="PAS"/>
</dbReference>
<feature type="domain" description="Histidine kinase" evidence="12">
    <location>
        <begin position="258"/>
        <end position="465"/>
    </location>
</feature>
<evidence type="ECO:0000259" key="13">
    <source>
        <dbReference type="PROSITE" id="PS50110"/>
    </source>
</evidence>
<keyword evidence="11" id="KW-0812">Transmembrane</keyword>
<dbReference type="Gene3D" id="3.30.565.10">
    <property type="entry name" value="Histidine kinase-like ATPase, C-terminal domain"/>
    <property type="match status" value="1"/>
</dbReference>
<dbReference type="SMART" id="SM00086">
    <property type="entry name" value="PAC"/>
    <property type="match status" value="1"/>
</dbReference>
<dbReference type="Pfam" id="PF00072">
    <property type="entry name" value="Response_reg"/>
    <property type="match status" value="1"/>
</dbReference>
<evidence type="ECO:0000256" key="9">
    <source>
        <dbReference type="ARBA" id="ARBA00023012"/>
    </source>
</evidence>
<dbReference type="SMART" id="SM00388">
    <property type="entry name" value="HisKA"/>
    <property type="match status" value="1"/>
</dbReference>
<dbReference type="SMART" id="SM00448">
    <property type="entry name" value="REC"/>
    <property type="match status" value="1"/>
</dbReference>
<dbReference type="PANTHER" id="PTHR43065">
    <property type="entry name" value="SENSOR HISTIDINE KINASE"/>
    <property type="match status" value="1"/>
</dbReference>
<feature type="domain" description="PAS" evidence="14">
    <location>
        <begin position="113"/>
        <end position="182"/>
    </location>
</feature>
<dbReference type="SUPFAM" id="SSF55874">
    <property type="entry name" value="ATPase domain of HSP90 chaperone/DNA topoisomerase II/histidine kinase"/>
    <property type="match status" value="1"/>
</dbReference>
<dbReference type="PROSITE" id="PS50112">
    <property type="entry name" value="PAS"/>
    <property type="match status" value="1"/>
</dbReference>
<evidence type="ECO:0000259" key="15">
    <source>
        <dbReference type="PROSITE" id="PS50113"/>
    </source>
</evidence>
<feature type="domain" description="Response regulatory" evidence="13">
    <location>
        <begin position="485"/>
        <end position="596"/>
    </location>
</feature>
<comment type="caution">
    <text evidence="16">The sequence shown here is derived from an EMBL/GenBank/DDBJ whole genome shotgun (WGS) entry which is preliminary data.</text>
</comment>
<keyword evidence="11" id="KW-0472">Membrane</keyword>
<dbReference type="Pfam" id="PF08448">
    <property type="entry name" value="PAS_4"/>
    <property type="match status" value="1"/>
</dbReference>
<keyword evidence="5" id="KW-0808">Transferase</keyword>
<evidence type="ECO:0000256" key="11">
    <source>
        <dbReference type="SAM" id="Phobius"/>
    </source>
</evidence>
<protein>
    <recommendedName>
        <fullName evidence="3">histidine kinase</fullName>
        <ecNumber evidence="3">2.7.13.3</ecNumber>
    </recommendedName>
</protein>
<evidence type="ECO:0000256" key="1">
    <source>
        <dbReference type="ARBA" id="ARBA00000085"/>
    </source>
</evidence>
<dbReference type="SMART" id="SM00091">
    <property type="entry name" value="PAS"/>
    <property type="match status" value="1"/>
</dbReference>
<dbReference type="CDD" id="cd00130">
    <property type="entry name" value="PAS"/>
    <property type="match status" value="1"/>
</dbReference>
<feature type="transmembrane region" description="Helical" evidence="11">
    <location>
        <begin position="80"/>
        <end position="97"/>
    </location>
</feature>
<dbReference type="SUPFAM" id="SSF47384">
    <property type="entry name" value="Homodimeric domain of signal transducing histidine kinase"/>
    <property type="match status" value="1"/>
</dbReference>
<keyword evidence="4 10" id="KW-0597">Phosphoprotein</keyword>
<dbReference type="PRINTS" id="PR00344">
    <property type="entry name" value="BCTRLSENSOR"/>
</dbReference>
<dbReference type="InterPro" id="IPR011006">
    <property type="entry name" value="CheY-like_superfamily"/>
</dbReference>
<reference evidence="16 17" key="1">
    <citation type="submission" date="2020-08" db="EMBL/GenBank/DDBJ databases">
        <title>Genomic Encyclopedia of Type Strains, Phase III (KMG-III): the genomes of soil and plant-associated and newly described type strains.</title>
        <authorList>
            <person name="Whitman W."/>
        </authorList>
    </citation>
    <scope>NUCLEOTIDE SEQUENCE [LARGE SCALE GENOMIC DNA]</scope>
    <source>
        <strain evidence="16 17">CECT 3287</strain>
    </source>
</reference>
<dbReference type="Pfam" id="PF02518">
    <property type="entry name" value="HATPase_c"/>
    <property type="match status" value="1"/>
</dbReference>
<evidence type="ECO:0000256" key="2">
    <source>
        <dbReference type="ARBA" id="ARBA00004236"/>
    </source>
</evidence>
<name>A0A7W5AFT9_9ACTN</name>
<dbReference type="RefSeq" id="WP_183220363.1">
    <property type="nucleotide sequence ID" value="NZ_BMPW01000004.1"/>
</dbReference>